<evidence type="ECO:0000256" key="5">
    <source>
        <dbReference type="ARBA" id="ARBA00004749"/>
    </source>
</evidence>
<dbReference type="SFLD" id="SFLDS00005">
    <property type="entry name" value="Isoprenoid_Synthase_Type_I"/>
    <property type="match status" value="1"/>
</dbReference>
<evidence type="ECO:0000256" key="18">
    <source>
        <dbReference type="ARBA" id="ARBA00040699"/>
    </source>
</evidence>
<dbReference type="EMBL" id="JAFIRN010000009">
    <property type="protein sequence ID" value="KAG5841973.1"/>
    <property type="molecule type" value="Genomic_DNA"/>
</dbReference>
<accession>A0A9D3MAH6</accession>
<evidence type="ECO:0000256" key="2">
    <source>
        <dbReference type="ARBA" id="ARBA00004173"/>
    </source>
</evidence>
<comment type="cofactor">
    <cofactor evidence="1">
        <name>Mg(2+)</name>
        <dbReference type="ChEBI" id="CHEBI:18420"/>
    </cofactor>
</comment>
<dbReference type="GO" id="GO:0006744">
    <property type="term" value="P:ubiquinone biosynthetic process"/>
    <property type="evidence" value="ECO:0007669"/>
    <property type="project" value="UniProtKB-ARBA"/>
</dbReference>
<keyword evidence="14" id="KW-0472">Membrane</keyword>
<sequence length="949" mass="106255">MEDIDEMFSDLLGEIDLLTQSLGVETVPPEVPPSSHNFSTGFKDWNESLNELEEQDLDALMADLAAGLNATEENLTTGKSGPSQPKPAFPSLPPPPQDYVSCAPTGHHTTASAHVPAKPKPRPPEETEEQTKADKIKLALEKLKQAKVIKMVIKVLLNDGSSKTLMVEEHQAVREVLDSLFEKTHCDCGVDWSLCETNPELQTERGVEDHEILVDILSTWTRDSENKILFLEKKDKYAIFKNPQNYYLWKKDKNFLKEMKEKDKENLLEENFSRGSIIVPDLEGMLYLKEDGKRSWKQKYFLLRASGIYYVPKGKTKSSSDLACFIQFENVNVYYATGTEYKNKHKVPTEFCFILKHPQIQKDSQYIKHLCCDDEWTMNLWVTGIRIAKYGEKLYENYKTAARKACTNSAWTNRNVSTPSTPSPVPKAKAANGCAPQTSHQPKPLTTILPEAKDYGGGQAELSFPPPPHAADRIQFPTLPDLSTPPPPPPPASAALPPNALPALPQHHDTPTRRLVPFIHYVFPLPGERNMALPWRHCRRWTVGRNGASSLVNAVCGAVTAAGRREESIICVGVRGIAGTKVTSTNRHVNLPSVRICSSLLSYNYRSLNTTENASCFKKLHSDAKAKDPFTLAQKDLYNLYDDIKKEMFVSKVELKSVCDYYFDGKGKALRPMIVVLMARACNLHCNRDGELLPGQRSIAMISEMIHTASLVHDDVIDGSDKRRGKNTINEVWGEKKAILAGDFILSVASMAMARIGNTTVVTVLSQVIEDLVRGEFMQLGSKENENERFKHYLEKTFKKTASLIANSCKAVSILVNSDPEVHEICFQYGRNVGIAFQLVDDILDFTSCASQLGKPSAADLRLGLATGPVLFACQQFPELHAMIMRRFSSSGDVERAWRYVMESDGIQQTNYLAQRYCQEAVRQISKLRPSAERQALIRLTELVLSRDK</sequence>
<gene>
    <name evidence="33" type="ORF">ANANG_G00172760</name>
</gene>
<feature type="domain" description="Ras-associating" evidence="32">
    <location>
        <begin position="152"/>
        <end position="236"/>
    </location>
</feature>
<dbReference type="FunFam" id="2.30.29.30:FF:000048">
    <property type="entry name" value="Ras association (RalGDS/AF-6) and pleckstrin homology domains 1"/>
    <property type="match status" value="1"/>
</dbReference>
<evidence type="ECO:0000256" key="6">
    <source>
        <dbReference type="ARBA" id="ARBA00006706"/>
    </source>
</evidence>
<dbReference type="CDD" id="cd01259">
    <property type="entry name" value="PH_APBB1IP"/>
    <property type="match status" value="1"/>
</dbReference>
<feature type="compositionally biased region" description="Low complexity" evidence="30">
    <location>
        <begin position="493"/>
        <end position="505"/>
    </location>
</feature>
<feature type="region of interest" description="Disordered" evidence="30">
    <location>
        <begin position="73"/>
        <end position="131"/>
    </location>
</feature>
<proteinExistence type="inferred from homology"/>
<evidence type="ECO:0000256" key="4">
    <source>
        <dbReference type="ARBA" id="ARBA00004245"/>
    </source>
</evidence>
<keyword evidence="10" id="KW-0479">Metal-binding</keyword>
<dbReference type="InterPro" id="IPR039665">
    <property type="entry name" value="PH_APBB1IP"/>
</dbReference>
<feature type="compositionally biased region" description="Low complexity" evidence="30">
    <location>
        <begin position="416"/>
        <end position="431"/>
    </location>
</feature>
<dbReference type="GO" id="GO:0032478">
    <property type="term" value="C:heterotetrameric polyprenyl diphosphate synthase complex"/>
    <property type="evidence" value="ECO:0007669"/>
    <property type="project" value="UniProtKB-ARBA"/>
</dbReference>
<evidence type="ECO:0000256" key="14">
    <source>
        <dbReference type="ARBA" id="ARBA00023136"/>
    </source>
</evidence>
<keyword evidence="13" id="KW-0496">Mitochondrion</keyword>
<keyword evidence="16" id="KW-0414">Isoprene biosynthesis</keyword>
<evidence type="ECO:0000256" key="28">
    <source>
        <dbReference type="ARBA" id="ARBA00083689"/>
    </source>
</evidence>
<evidence type="ECO:0000313" key="34">
    <source>
        <dbReference type="Proteomes" id="UP001044222"/>
    </source>
</evidence>
<comment type="similarity">
    <text evidence="6">Belongs to the FPP/GGPP synthase family.</text>
</comment>
<dbReference type="PANTHER" id="PTHR11243">
    <property type="entry name" value="GROWTH FACTOR RECEPTOR-BOUND PROTEIN"/>
    <property type="match status" value="1"/>
</dbReference>
<evidence type="ECO:0000256" key="8">
    <source>
        <dbReference type="ARBA" id="ARBA00022490"/>
    </source>
</evidence>
<evidence type="ECO:0000256" key="19">
    <source>
        <dbReference type="ARBA" id="ARBA00042746"/>
    </source>
</evidence>
<keyword evidence="11" id="KW-0460">Magnesium</keyword>
<evidence type="ECO:0000256" key="20">
    <source>
        <dbReference type="ARBA" id="ARBA00050825"/>
    </source>
</evidence>
<reference evidence="33" key="1">
    <citation type="submission" date="2021-01" db="EMBL/GenBank/DDBJ databases">
        <title>A chromosome-scale assembly of European eel, Anguilla anguilla.</title>
        <authorList>
            <person name="Henkel C."/>
            <person name="Jong-Raadsen S.A."/>
            <person name="Dufour S."/>
            <person name="Weltzien F.-A."/>
            <person name="Palstra A.P."/>
            <person name="Pelster B."/>
            <person name="Spaink H.P."/>
            <person name="Van Den Thillart G.E."/>
            <person name="Jansen H."/>
            <person name="Zahm M."/>
            <person name="Klopp C."/>
            <person name="Cedric C."/>
            <person name="Louis A."/>
            <person name="Berthelot C."/>
            <person name="Parey E."/>
            <person name="Roest Crollius H."/>
            <person name="Montfort J."/>
            <person name="Robinson-Rechavi M."/>
            <person name="Bucao C."/>
            <person name="Bouchez O."/>
            <person name="Gislard M."/>
            <person name="Lluch J."/>
            <person name="Milhes M."/>
            <person name="Lampietro C."/>
            <person name="Lopez Roques C."/>
            <person name="Donnadieu C."/>
            <person name="Braasch I."/>
            <person name="Desvignes T."/>
            <person name="Postlethwait J."/>
            <person name="Bobe J."/>
            <person name="Guiguen Y."/>
            <person name="Dirks R."/>
        </authorList>
    </citation>
    <scope>NUCLEOTIDE SEQUENCE</scope>
    <source>
        <strain evidence="33">Tag_6206</strain>
        <tissue evidence="33">Liver</tissue>
    </source>
</reference>
<dbReference type="PROSITE" id="PS50003">
    <property type="entry name" value="PH_DOMAIN"/>
    <property type="match status" value="1"/>
</dbReference>
<dbReference type="InterPro" id="IPR008949">
    <property type="entry name" value="Isoprenoid_synthase_dom_sf"/>
</dbReference>
<evidence type="ECO:0000256" key="17">
    <source>
        <dbReference type="ARBA" id="ARBA00038382"/>
    </source>
</evidence>
<dbReference type="InterPro" id="IPR039664">
    <property type="entry name" value="GRB/APBB1IP"/>
</dbReference>
<dbReference type="SUPFAM" id="SSF50729">
    <property type="entry name" value="PH domain-like"/>
    <property type="match status" value="1"/>
</dbReference>
<dbReference type="PROSITE" id="PS00444">
    <property type="entry name" value="POLYPRENYL_SYNTHASE_2"/>
    <property type="match status" value="1"/>
</dbReference>
<keyword evidence="9" id="KW-0808">Transferase</keyword>
<evidence type="ECO:0000256" key="21">
    <source>
        <dbReference type="ARBA" id="ARBA00051100"/>
    </source>
</evidence>
<comment type="subcellular location">
    <subcellularLocation>
        <location evidence="3">Cell membrane</location>
        <topology evidence="3">Peripheral membrane protein</topology>
    </subcellularLocation>
    <subcellularLocation>
        <location evidence="4">Cytoplasm</location>
        <location evidence="4">Cytoskeleton</location>
    </subcellularLocation>
    <subcellularLocation>
        <location evidence="2">Mitochondrion</location>
    </subcellularLocation>
</comment>
<dbReference type="GO" id="GO:0007165">
    <property type="term" value="P:signal transduction"/>
    <property type="evidence" value="ECO:0007669"/>
    <property type="project" value="InterPro"/>
</dbReference>
<dbReference type="GO" id="GO:0046872">
    <property type="term" value="F:metal ion binding"/>
    <property type="evidence" value="ECO:0007669"/>
    <property type="project" value="UniProtKB-KW"/>
</dbReference>
<dbReference type="Gene3D" id="1.10.600.10">
    <property type="entry name" value="Farnesyl Diphosphate Synthase"/>
    <property type="match status" value="1"/>
</dbReference>
<dbReference type="InterPro" id="IPR000092">
    <property type="entry name" value="Polyprenyl_synt"/>
</dbReference>
<keyword evidence="15" id="KW-0206">Cytoskeleton</keyword>
<organism evidence="33 34">
    <name type="scientific">Anguilla anguilla</name>
    <name type="common">European freshwater eel</name>
    <name type="synonym">Muraena anguilla</name>
    <dbReference type="NCBI Taxonomy" id="7936"/>
    <lineage>
        <taxon>Eukaryota</taxon>
        <taxon>Metazoa</taxon>
        <taxon>Chordata</taxon>
        <taxon>Craniata</taxon>
        <taxon>Vertebrata</taxon>
        <taxon>Euteleostomi</taxon>
        <taxon>Actinopterygii</taxon>
        <taxon>Neopterygii</taxon>
        <taxon>Teleostei</taxon>
        <taxon>Anguilliformes</taxon>
        <taxon>Anguillidae</taxon>
        <taxon>Anguilla</taxon>
    </lineage>
</organism>
<dbReference type="InterPro" id="IPR001849">
    <property type="entry name" value="PH_domain"/>
</dbReference>
<evidence type="ECO:0000256" key="13">
    <source>
        <dbReference type="ARBA" id="ARBA00023128"/>
    </source>
</evidence>
<dbReference type="GO" id="GO:0097269">
    <property type="term" value="F:all-trans-decaprenyl-diphosphate synthase activity"/>
    <property type="evidence" value="ECO:0007669"/>
    <property type="project" value="UniProtKB-EC"/>
</dbReference>
<keyword evidence="34" id="KW-1185">Reference proteome</keyword>
<dbReference type="InterPro" id="IPR029071">
    <property type="entry name" value="Ubiquitin-like_domsf"/>
</dbReference>
<dbReference type="InterPro" id="IPR011993">
    <property type="entry name" value="PH-like_dom_sf"/>
</dbReference>
<evidence type="ECO:0000259" key="31">
    <source>
        <dbReference type="PROSITE" id="PS50003"/>
    </source>
</evidence>
<dbReference type="PROSITE" id="PS00723">
    <property type="entry name" value="POLYPRENYL_SYNTHASE_1"/>
    <property type="match status" value="1"/>
</dbReference>
<dbReference type="AlphaFoldDB" id="A0A9D3MAH6"/>
<evidence type="ECO:0000256" key="1">
    <source>
        <dbReference type="ARBA" id="ARBA00001946"/>
    </source>
</evidence>
<dbReference type="Pfam" id="PF00348">
    <property type="entry name" value="polyprenyl_synt"/>
    <property type="match status" value="1"/>
</dbReference>
<dbReference type="SMART" id="SM00233">
    <property type="entry name" value="PH"/>
    <property type="match status" value="1"/>
</dbReference>
<evidence type="ECO:0000256" key="25">
    <source>
        <dbReference type="ARBA" id="ARBA00073240"/>
    </source>
</evidence>
<evidence type="ECO:0000256" key="11">
    <source>
        <dbReference type="ARBA" id="ARBA00022842"/>
    </source>
</evidence>
<dbReference type="EC" id="2.5.1.91" evidence="24"/>
<feature type="region of interest" description="Disordered" evidence="30">
    <location>
        <begin position="412"/>
        <end position="444"/>
    </location>
</feature>
<dbReference type="SUPFAM" id="SSF48576">
    <property type="entry name" value="Terpenoid synthases"/>
    <property type="match status" value="1"/>
</dbReference>
<dbReference type="SMART" id="SM00314">
    <property type="entry name" value="RA"/>
    <property type="match status" value="1"/>
</dbReference>
<comment type="catalytic activity">
    <reaction evidence="20">
        <text>6 isopentenyl diphosphate + (2E,6E)-farnesyl diphosphate = all-trans-nonaprenyl diphosphate + 6 diphosphate</text>
        <dbReference type="Rhea" id="RHEA:55364"/>
        <dbReference type="ChEBI" id="CHEBI:33019"/>
        <dbReference type="ChEBI" id="CHEBI:58391"/>
        <dbReference type="ChEBI" id="CHEBI:128769"/>
        <dbReference type="ChEBI" id="CHEBI:175763"/>
    </reaction>
    <physiologicalReaction direction="left-to-right" evidence="20">
        <dbReference type="Rhea" id="RHEA:55365"/>
    </physiologicalReaction>
</comment>
<evidence type="ECO:0000256" key="10">
    <source>
        <dbReference type="ARBA" id="ARBA00022723"/>
    </source>
</evidence>
<dbReference type="PROSITE" id="PS50200">
    <property type="entry name" value="RA"/>
    <property type="match status" value="1"/>
</dbReference>
<evidence type="ECO:0000256" key="27">
    <source>
        <dbReference type="ARBA" id="ARBA00083184"/>
    </source>
</evidence>
<evidence type="ECO:0000256" key="16">
    <source>
        <dbReference type="ARBA" id="ARBA00023229"/>
    </source>
</evidence>
<feature type="domain" description="PH" evidence="31">
    <location>
        <begin position="279"/>
        <end position="390"/>
    </location>
</feature>
<evidence type="ECO:0000256" key="23">
    <source>
        <dbReference type="ARBA" id="ARBA00064334"/>
    </source>
</evidence>
<comment type="function">
    <text evidence="22">Heterotetrameric enzyme that catalyzes the condensation of farnesyl diphosphate (FPP), which acts as a primer, and isopentenyl diphosphate (IPP) to produce prenyl diphosphates of varying chain lengths and participates in the determination of the side chain of ubiquinone. Supplies nona and decaprenyl diphosphate, the precursors for the side chain of the isoprenoid quinones ubiquinone-9 (Q9)and ubiquinone-10 (Q10) respectively. The enzyme adds isopentenyl diphosphate molecules sequentially to farnesyl diphosphate with trans stereochemistry.</text>
</comment>
<dbReference type="SUPFAM" id="SSF54236">
    <property type="entry name" value="Ubiquitin-like"/>
    <property type="match status" value="1"/>
</dbReference>
<dbReference type="Pfam" id="PF00169">
    <property type="entry name" value="PH"/>
    <property type="match status" value="1"/>
</dbReference>
<evidence type="ECO:0000256" key="7">
    <source>
        <dbReference type="ARBA" id="ARBA00022475"/>
    </source>
</evidence>
<evidence type="ECO:0000256" key="3">
    <source>
        <dbReference type="ARBA" id="ARBA00004202"/>
    </source>
</evidence>
<keyword evidence="7" id="KW-1003">Cell membrane</keyword>
<dbReference type="InterPro" id="IPR000159">
    <property type="entry name" value="RA_dom"/>
</dbReference>
<feature type="compositionally biased region" description="Pro residues" evidence="30">
    <location>
        <begin position="84"/>
        <end position="97"/>
    </location>
</feature>
<comment type="similarity">
    <text evidence="17">Belongs to the MRL family.</text>
</comment>
<feature type="region of interest" description="Disordered" evidence="30">
    <location>
        <begin position="456"/>
        <end position="509"/>
    </location>
</feature>
<feature type="compositionally biased region" description="Basic and acidic residues" evidence="30">
    <location>
        <begin position="122"/>
        <end position="131"/>
    </location>
</feature>
<dbReference type="FunFam" id="1.10.600.10:FF:000011">
    <property type="entry name" value="Decaprenyl diphosphate synthase subunit 1"/>
    <property type="match status" value="1"/>
</dbReference>
<comment type="subunit">
    <text evidence="23">Heterotetramer composed of 2 PDSS1/DPS1 and 2 PDSS2/DLP1 subunits.</text>
</comment>
<dbReference type="Proteomes" id="UP001044222">
    <property type="component" value="Chromosome 9"/>
</dbReference>
<evidence type="ECO:0000256" key="26">
    <source>
        <dbReference type="ARBA" id="ARBA00080324"/>
    </source>
</evidence>
<evidence type="ECO:0000256" key="9">
    <source>
        <dbReference type="ARBA" id="ARBA00022679"/>
    </source>
</evidence>
<dbReference type="Pfam" id="PF21989">
    <property type="entry name" value="RA_2"/>
    <property type="match status" value="1"/>
</dbReference>
<dbReference type="Gene3D" id="3.10.20.90">
    <property type="entry name" value="Phosphatidylinositol 3-kinase Catalytic Subunit, Chain A, domain 1"/>
    <property type="match status" value="1"/>
</dbReference>
<dbReference type="CDD" id="cd00685">
    <property type="entry name" value="Trans_IPPS_HT"/>
    <property type="match status" value="1"/>
</dbReference>
<dbReference type="GO" id="GO:0005856">
    <property type="term" value="C:cytoskeleton"/>
    <property type="evidence" value="ECO:0007669"/>
    <property type="project" value="UniProtKB-SubCell"/>
</dbReference>
<evidence type="ECO:0000256" key="29">
    <source>
        <dbReference type="ARBA" id="ARBA00084036"/>
    </source>
</evidence>
<evidence type="ECO:0000256" key="30">
    <source>
        <dbReference type="SAM" id="MobiDB-lite"/>
    </source>
</evidence>
<dbReference type="GO" id="GO:0005886">
    <property type="term" value="C:plasma membrane"/>
    <property type="evidence" value="ECO:0007669"/>
    <property type="project" value="UniProtKB-SubCell"/>
</dbReference>
<name>A0A9D3MAH6_ANGAN</name>
<keyword evidence="12" id="KW-0443">Lipid metabolism</keyword>
<evidence type="ECO:0000259" key="32">
    <source>
        <dbReference type="PROSITE" id="PS50200"/>
    </source>
</evidence>
<evidence type="ECO:0000313" key="33">
    <source>
        <dbReference type="EMBL" id="KAG5841973.1"/>
    </source>
</evidence>
<evidence type="ECO:0000256" key="22">
    <source>
        <dbReference type="ARBA" id="ARBA00057934"/>
    </source>
</evidence>
<dbReference type="InterPro" id="IPR033749">
    <property type="entry name" value="Polyprenyl_synt_CS"/>
</dbReference>
<comment type="caution">
    <text evidence="33">The sequence shown here is derived from an EMBL/GenBank/DDBJ whole genome shotgun (WGS) entry which is preliminary data.</text>
</comment>
<dbReference type="GO" id="GO:0005829">
    <property type="term" value="C:cytosol"/>
    <property type="evidence" value="ECO:0007669"/>
    <property type="project" value="UniProtKB-ARBA"/>
</dbReference>
<dbReference type="GO" id="GO:0008299">
    <property type="term" value="P:isoprenoid biosynthetic process"/>
    <property type="evidence" value="ECO:0007669"/>
    <property type="project" value="UniProtKB-KW"/>
</dbReference>
<protein>
    <recommendedName>
        <fullName evidence="25">All trans-polyprenyl-diphosphate synthase PDSS1</fullName>
        <ecNumber evidence="24">2.5.1.91</ecNumber>
    </recommendedName>
    <alternativeName>
        <fullName evidence="19">APBB1-interacting protein 1</fullName>
    </alternativeName>
    <alternativeName>
        <fullName evidence="28">All-trans-decaprenyl-diphosphate synthase subunit 1</fullName>
    </alternativeName>
    <alternativeName>
        <fullName evidence="18">Amyloid beta A4 precursor protein-binding family B member 1-interacting protein</fullName>
    </alternativeName>
    <alternativeName>
        <fullName evidence="26">Decaprenyl-diphosphate synthase subunit 1</fullName>
    </alternativeName>
    <alternativeName>
        <fullName evidence="27">Solanesyl-diphosphate synthase subunit 1</fullName>
    </alternativeName>
    <alternativeName>
        <fullName evidence="29">Trans-prenyltransferase 1</fullName>
    </alternativeName>
</protein>
<comment type="catalytic activity">
    <reaction evidence="21">
        <text>7 isopentenyl diphosphate + (2E,6E)-farnesyl diphosphate = all-trans-decaprenyl diphosphate + 7 diphosphate</text>
        <dbReference type="Rhea" id="RHEA:27802"/>
        <dbReference type="ChEBI" id="CHEBI:33019"/>
        <dbReference type="ChEBI" id="CHEBI:60721"/>
        <dbReference type="ChEBI" id="CHEBI:128769"/>
        <dbReference type="ChEBI" id="CHEBI:175763"/>
        <dbReference type="EC" id="2.5.1.91"/>
    </reaction>
    <physiologicalReaction direction="left-to-right" evidence="21">
        <dbReference type="Rhea" id="RHEA:27803"/>
    </physiologicalReaction>
</comment>
<dbReference type="PANTHER" id="PTHR11243:SF14">
    <property type="entry name" value="AMYLOID BETA A4 PRECURSOR PROTEIN-BINDING FAMILY B MEMBER 1-INTERACTING PROTEIN"/>
    <property type="match status" value="1"/>
</dbReference>
<feature type="compositionally biased region" description="Pro residues" evidence="30">
    <location>
        <begin position="483"/>
        <end position="492"/>
    </location>
</feature>
<evidence type="ECO:0000256" key="15">
    <source>
        <dbReference type="ARBA" id="ARBA00023212"/>
    </source>
</evidence>
<evidence type="ECO:0000256" key="24">
    <source>
        <dbReference type="ARBA" id="ARBA00066510"/>
    </source>
</evidence>
<evidence type="ECO:0000256" key="12">
    <source>
        <dbReference type="ARBA" id="ARBA00023098"/>
    </source>
</evidence>
<comment type="pathway">
    <text evidence="5">Cofactor biosynthesis; ubiquinone biosynthesis.</text>
</comment>
<keyword evidence="8" id="KW-0963">Cytoplasm</keyword>
<dbReference type="Gene3D" id="2.30.29.30">
    <property type="entry name" value="Pleckstrin-homology domain (PH domain)/Phosphotyrosine-binding domain (PTB)"/>
    <property type="match status" value="1"/>
</dbReference>